<evidence type="ECO:0000313" key="1">
    <source>
        <dbReference type="EMBL" id="EDR08840.1"/>
    </source>
</evidence>
<sequence>MHSAYGALMCLVTCKVCHCERTQLAILKRFHELSTSIPPIQDDHANNIDTIQEDHLMQPKEMEQNNSETTNDLPVALALMTPVDQHQALAKDMDGSAINLYFGPKAVGKGTNITQPRRMTAEELQLFQDPENLHRKQFVLSGKDDSRMYEVIGYSRKQDRTVEYDVLFDDCGDSIMVISISGCISATEFILSGKTLKHREELTLVVRLTNYDLGPESFPDFEHNI</sequence>
<dbReference type="KEGG" id="lbc:LACBIDRAFT_326415"/>
<dbReference type="InParanoid" id="B0D8I0"/>
<accession>B0D8I0</accession>
<reference evidence="1 2" key="1">
    <citation type="journal article" date="2008" name="Nature">
        <title>The genome of Laccaria bicolor provides insights into mycorrhizal symbiosis.</title>
        <authorList>
            <person name="Martin F."/>
            <person name="Aerts A."/>
            <person name="Ahren D."/>
            <person name="Brun A."/>
            <person name="Danchin E.G.J."/>
            <person name="Duchaussoy F."/>
            <person name="Gibon J."/>
            <person name="Kohler A."/>
            <person name="Lindquist E."/>
            <person name="Pereda V."/>
            <person name="Salamov A."/>
            <person name="Shapiro H.J."/>
            <person name="Wuyts J."/>
            <person name="Blaudez D."/>
            <person name="Buee M."/>
            <person name="Brokstein P."/>
            <person name="Canbaeck B."/>
            <person name="Cohen D."/>
            <person name="Courty P.E."/>
            <person name="Coutinho P.M."/>
            <person name="Delaruelle C."/>
            <person name="Detter J.C."/>
            <person name="Deveau A."/>
            <person name="DiFazio S."/>
            <person name="Duplessis S."/>
            <person name="Fraissinet-Tachet L."/>
            <person name="Lucic E."/>
            <person name="Frey-Klett P."/>
            <person name="Fourrey C."/>
            <person name="Feussner I."/>
            <person name="Gay G."/>
            <person name="Grimwood J."/>
            <person name="Hoegger P.J."/>
            <person name="Jain P."/>
            <person name="Kilaru S."/>
            <person name="Labbe J."/>
            <person name="Lin Y.C."/>
            <person name="Legue V."/>
            <person name="Le Tacon F."/>
            <person name="Marmeisse R."/>
            <person name="Melayah D."/>
            <person name="Montanini B."/>
            <person name="Muratet M."/>
            <person name="Nehls U."/>
            <person name="Niculita-Hirzel H."/>
            <person name="Oudot-Le Secq M.P."/>
            <person name="Peter M."/>
            <person name="Quesneville H."/>
            <person name="Rajashekar B."/>
            <person name="Reich M."/>
            <person name="Rouhier N."/>
            <person name="Schmutz J."/>
            <person name="Yin T."/>
            <person name="Chalot M."/>
            <person name="Henrissat B."/>
            <person name="Kuees U."/>
            <person name="Lucas S."/>
            <person name="Van de Peer Y."/>
            <person name="Podila G.K."/>
            <person name="Polle A."/>
            <person name="Pukkila P.J."/>
            <person name="Richardson P.M."/>
            <person name="Rouze P."/>
            <person name="Sanders I.R."/>
            <person name="Stajich J.E."/>
            <person name="Tunlid A."/>
            <person name="Tuskan G."/>
            <person name="Grigoriev I.V."/>
        </authorList>
    </citation>
    <scope>NUCLEOTIDE SEQUENCE [LARGE SCALE GENOMIC DNA]</scope>
    <source>
        <strain evidence="2">S238N-H82 / ATCC MYA-4686</strain>
    </source>
</reference>
<dbReference type="GeneID" id="6075821"/>
<dbReference type="RefSeq" id="XP_001880153.1">
    <property type="nucleotide sequence ID" value="XM_001880118.1"/>
</dbReference>
<dbReference type="HOGENOM" id="CLU_1230122_0_0_1"/>
<name>B0D8I0_LACBS</name>
<dbReference type="Proteomes" id="UP000001194">
    <property type="component" value="Unassembled WGS sequence"/>
</dbReference>
<organism evidence="2">
    <name type="scientific">Laccaria bicolor (strain S238N-H82 / ATCC MYA-4686)</name>
    <name type="common">Bicoloured deceiver</name>
    <name type="synonym">Laccaria laccata var. bicolor</name>
    <dbReference type="NCBI Taxonomy" id="486041"/>
    <lineage>
        <taxon>Eukaryota</taxon>
        <taxon>Fungi</taxon>
        <taxon>Dikarya</taxon>
        <taxon>Basidiomycota</taxon>
        <taxon>Agaricomycotina</taxon>
        <taxon>Agaricomycetes</taxon>
        <taxon>Agaricomycetidae</taxon>
        <taxon>Agaricales</taxon>
        <taxon>Agaricineae</taxon>
        <taxon>Hydnangiaceae</taxon>
        <taxon>Laccaria</taxon>
    </lineage>
</organism>
<proteinExistence type="predicted"/>
<dbReference type="EMBL" id="DS547100">
    <property type="protein sequence ID" value="EDR08840.1"/>
    <property type="molecule type" value="Genomic_DNA"/>
</dbReference>
<keyword evidence="2" id="KW-1185">Reference proteome</keyword>
<gene>
    <name evidence="1" type="ORF">LACBIDRAFT_326415</name>
</gene>
<protein>
    <submittedName>
        <fullName evidence="1">Predicted protein</fullName>
    </submittedName>
</protein>
<dbReference type="OrthoDB" id="2909098at2759"/>
<evidence type="ECO:0000313" key="2">
    <source>
        <dbReference type="Proteomes" id="UP000001194"/>
    </source>
</evidence>
<dbReference type="AlphaFoldDB" id="B0D8I0"/>